<dbReference type="SUPFAM" id="SSF81383">
    <property type="entry name" value="F-box domain"/>
    <property type="match status" value="1"/>
</dbReference>
<feature type="domain" description="F-box protein AT5G49610-like beta-propeller" evidence="2">
    <location>
        <begin position="124"/>
        <end position="374"/>
    </location>
</feature>
<evidence type="ECO:0000313" key="3">
    <source>
        <dbReference type="EMBL" id="RCV10104.1"/>
    </source>
</evidence>
<proteinExistence type="predicted"/>
<evidence type="ECO:0000259" key="1">
    <source>
        <dbReference type="Pfam" id="PF00646"/>
    </source>
</evidence>
<dbReference type="Pfam" id="PF23635">
    <property type="entry name" value="Beta-prop_AT5G49610-like"/>
    <property type="match status" value="1"/>
</dbReference>
<dbReference type="AlphaFoldDB" id="A0A368PX43"/>
<dbReference type="InterPro" id="IPR036047">
    <property type="entry name" value="F-box-like_dom_sf"/>
</dbReference>
<accession>A0A368PX43</accession>
<dbReference type="PANTHER" id="PTHR32133">
    <property type="entry name" value="OS07G0120400 PROTEIN"/>
    <property type="match status" value="1"/>
</dbReference>
<name>A0A368PX43_SETIT</name>
<dbReference type="Pfam" id="PF00646">
    <property type="entry name" value="F-box"/>
    <property type="match status" value="1"/>
</dbReference>
<dbReference type="OrthoDB" id="710006at2759"/>
<reference evidence="3" key="2">
    <citation type="submission" date="2015-07" db="EMBL/GenBank/DDBJ databases">
        <authorList>
            <person name="Noorani M."/>
        </authorList>
    </citation>
    <scope>NUCLEOTIDE SEQUENCE</scope>
    <source>
        <strain evidence="3">Yugu1</strain>
    </source>
</reference>
<feature type="non-terminal residue" evidence="3">
    <location>
        <position position="389"/>
    </location>
</feature>
<sequence>MVPLEELVEEVLLRFPPAEPDKLVRAALVCKEWYAIVSAPRFRRRFCEFHRTPAVVGLLFNSWGEDGGHIPPRPHLAHLHKPRRADELARARRAPWPEVARFVPTTTSSCSPRAGGDQYRHWRVDDARHGRVLLSRQTVGNVVLMVWDPITDQRQELPVLPKPVYNWNWTVAIVCAGAATGTCDHLDCHRSGPFLVVYIGASFSDTFTCVYSSDAAAWSKPISTDLPRRHIYKNLVQSVLVGKSLYFMFHKSYEVLEYDLELCKVVSVIQLPLYSNWRRLVLITTEDGEMGYATVIECKLNLWSWKKADSKGDAGWLQRRVIDPDGLLRVNNDPTTLPKVVGYADGVGVIFLKMNDVFFTVDLKTYETKEVYNDRDIYDIISLHELLHS</sequence>
<gene>
    <name evidence="3" type="ORF">SETIT_2G085100v2</name>
</gene>
<feature type="domain" description="F-box" evidence="1">
    <location>
        <begin position="5"/>
        <end position="44"/>
    </location>
</feature>
<dbReference type="InterPro" id="IPR056594">
    <property type="entry name" value="AT5G49610-like_b-prop"/>
</dbReference>
<evidence type="ECO:0000259" key="2">
    <source>
        <dbReference type="Pfam" id="PF23635"/>
    </source>
</evidence>
<dbReference type="PANTHER" id="PTHR32133:SF297">
    <property type="entry name" value="F-BOX DOMAIN-CONTAINING PROTEIN"/>
    <property type="match status" value="1"/>
</dbReference>
<protein>
    <submittedName>
        <fullName evidence="3">Uncharacterized protein</fullName>
    </submittedName>
</protein>
<dbReference type="EMBL" id="CM003529">
    <property type="protein sequence ID" value="RCV10104.1"/>
    <property type="molecule type" value="Genomic_DNA"/>
</dbReference>
<dbReference type="InterPro" id="IPR001810">
    <property type="entry name" value="F-box_dom"/>
</dbReference>
<reference evidence="3" key="1">
    <citation type="journal article" date="2012" name="Nat. Biotechnol.">
        <title>Reference genome sequence of the model plant Setaria.</title>
        <authorList>
            <person name="Bennetzen J.L."/>
            <person name="Schmutz J."/>
            <person name="Wang H."/>
            <person name="Percifield R."/>
            <person name="Hawkins J."/>
            <person name="Pontaroli A.C."/>
            <person name="Estep M."/>
            <person name="Feng L."/>
            <person name="Vaughn J.N."/>
            <person name="Grimwood J."/>
            <person name="Jenkins J."/>
            <person name="Barry K."/>
            <person name="Lindquist E."/>
            <person name="Hellsten U."/>
            <person name="Deshpande S."/>
            <person name="Wang X."/>
            <person name="Wu X."/>
            <person name="Mitros T."/>
            <person name="Triplett J."/>
            <person name="Yang X."/>
            <person name="Ye C.Y."/>
            <person name="Mauro-Herrera M."/>
            <person name="Wang L."/>
            <person name="Li P."/>
            <person name="Sharma M."/>
            <person name="Sharma R."/>
            <person name="Ronald P.C."/>
            <person name="Panaud O."/>
            <person name="Kellogg E.A."/>
            <person name="Brutnell T.P."/>
            <person name="Doust A.N."/>
            <person name="Tuskan G.A."/>
            <person name="Rokhsar D."/>
            <person name="Devos K.M."/>
        </authorList>
    </citation>
    <scope>NUCLEOTIDE SEQUENCE [LARGE SCALE GENOMIC DNA]</scope>
    <source>
        <strain evidence="3">Yugu1</strain>
    </source>
</reference>
<organism evidence="3">
    <name type="scientific">Setaria italica</name>
    <name type="common">Foxtail millet</name>
    <name type="synonym">Panicum italicum</name>
    <dbReference type="NCBI Taxonomy" id="4555"/>
    <lineage>
        <taxon>Eukaryota</taxon>
        <taxon>Viridiplantae</taxon>
        <taxon>Streptophyta</taxon>
        <taxon>Embryophyta</taxon>
        <taxon>Tracheophyta</taxon>
        <taxon>Spermatophyta</taxon>
        <taxon>Magnoliopsida</taxon>
        <taxon>Liliopsida</taxon>
        <taxon>Poales</taxon>
        <taxon>Poaceae</taxon>
        <taxon>PACMAD clade</taxon>
        <taxon>Panicoideae</taxon>
        <taxon>Panicodae</taxon>
        <taxon>Paniceae</taxon>
        <taxon>Cenchrinae</taxon>
        <taxon>Setaria</taxon>
    </lineage>
</organism>